<keyword evidence="3" id="KW-1185">Reference proteome</keyword>
<dbReference type="EMBL" id="JASJQH010011102">
    <property type="protein sequence ID" value="KAK9667534.1"/>
    <property type="molecule type" value="Genomic_DNA"/>
</dbReference>
<keyword evidence="1" id="KW-0732">Signal</keyword>
<feature type="chain" id="PRO_5045791061" evidence="1">
    <location>
        <begin position="22"/>
        <end position="151"/>
    </location>
</feature>
<proteinExistence type="predicted"/>
<comment type="caution">
    <text evidence="2">The sequence shown here is derived from an EMBL/GenBank/DDBJ whole genome shotgun (WGS) entry which is preliminary data.</text>
</comment>
<reference evidence="2 3" key="1">
    <citation type="submission" date="2023-04" db="EMBL/GenBank/DDBJ databases">
        <title>Genome of Basidiobolus ranarum AG-B5.</title>
        <authorList>
            <person name="Stajich J.E."/>
            <person name="Carter-House D."/>
            <person name="Gryganskyi A."/>
        </authorList>
    </citation>
    <scope>NUCLEOTIDE SEQUENCE [LARGE SCALE GENOMIC DNA]</scope>
    <source>
        <strain evidence="2 3">AG-B5</strain>
    </source>
</reference>
<name>A0ABR2VJZ1_9FUNG</name>
<accession>A0ABR2VJZ1</accession>
<gene>
    <name evidence="2" type="ORF">K7432_017728</name>
</gene>
<evidence type="ECO:0000313" key="3">
    <source>
        <dbReference type="Proteomes" id="UP001479436"/>
    </source>
</evidence>
<evidence type="ECO:0000256" key="1">
    <source>
        <dbReference type="SAM" id="SignalP"/>
    </source>
</evidence>
<organism evidence="2 3">
    <name type="scientific">Basidiobolus ranarum</name>
    <dbReference type="NCBI Taxonomy" id="34480"/>
    <lineage>
        <taxon>Eukaryota</taxon>
        <taxon>Fungi</taxon>
        <taxon>Fungi incertae sedis</taxon>
        <taxon>Zoopagomycota</taxon>
        <taxon>Entomophthoromycotina</taxon>
        <taxon>Basidiobolomycetes</taxon>
        <taxon>Basidiobolales</taxon>
        <taxon>Basidiobolaceae</taxon>
        <taxon>Basidiobolus</taxon>
    </lineage>
</organism>
<dbReference type="Proteomes" id="UP001479436">
    <property type="component" value="Unassembled WGS sequence"/>
</dbReference>
<protein>
    <submittedName>
        <fullName evidence="2">Uncharacterized protein</fullName>
    </submittedName>
</protein>
<feature type="signal peptide" evidence="1">
    <location>
        <begin position="1"/>
        <end position="21"/>
    </location>
</feature>
<sequence length="151" mass="16173">MMFYSMLMIGSILSSCSLIVAQPLDRLAEVSQDGMDVDNWILKDIFIDPGLGYIRKVLSGTAGVELGGRARVAAEVNKERGFGAGFNGNFQGTGFANNEIGEAQARFGGKAKGGGSIFSDYYGYGIDVGSIPVGKTMADYDVRDYMVKETQ</sequence>
<evidence type="ECO:0000313" key="2">
    <source>
        <dbReference type="EMBL" id="KAK9667534.1"/>
    </source>
</evidence>